<evidence type="ECO:0000256" key="3">
    <source>
        <dbReference type="ARBA" id="ARBA00022606"/>
    </source>
</evidence>
<feature type="transmembrane region" description="Helical" evidence="10">
    <location>
        <begin position="478"/>
        <end position="498"/>
    </location>
</feature>
<dbReference type="InterPro" id="IPR004117">
    <property type="entry name" value="7tm6_olfct_rcpt"/>
</dbReference>
<evidence type="ECO:0000256" key="4">
    <source>
        <dbReference type="ARBA" id="ARBA00022692"/>
    </source>
</evidence>
<keyword evidence="9" id="KW-0807">Transducer</keyword>
<keyword evidence="5" id="KW-0552">Olfaction</keyword>
<dbReference type="GO" id="GO:0005549">
    <property type="term" value="F:odorant binding"/>
    <property type="evidence" value="ECO:0007669"/>
    <property type="project" value="InterPro"/>
</dbReference>
<name>A0A151JLW0_9HYME</name>
<evidence type="ECO:0000256" key="9">
    <source>
        <dbReference type="ARBA" id="ARBA00023224"/>
    </source>
</evidence>
<feature type="transmembrane region" description="Helical" evidence="10">
    <location>
        <begin position="122"/>
        <end position="143"/>
    </location>
</feature>
<dbReference type="GO" id="GO:0007165">
    <property type="term" value="P:signal transduction"/>
    <property type="evidence" value="ECO:0007669"/>
    <property type="project" value="UniProtKB-KW"/>
</dbReference>
<evidence type="ECO:0000256" key="7">
    <source>
        <dbReference type="ARBA" id="ARBA00023136"/>
    </source>
</evidence>
<evidence type="ECO:0000256" key="6">
    <source>
        <dbReference type="ARBA" id="ARBA00022989"/>
    </source>
</evidence>
<keyword evidence="8" id="KW-0675">Receptor</keyword>
<dbReference type="GO" id="GO:0004984">
    <property type="term" value="F:olfactory receptor activity"/>
    <property type="evidence" value="ECO:0007669"/>
    <property type="project" value="InterPro"/>
</dbReference>
<keyword evidence="2" id="KW-1003">Cell membrane</keyword>
<gene>
    <name evidence="11" type="ORF">ALC57_03712</name>
</gene>
<evidence type="ECO:0000256" key="5">
    <source>
        <dbReference type="ARBA" id="ARBA00022725"/>
    </source>
</evidence>
<keyword evidence="12" id="KW-1185">Reference proteome</keyword>
<dbReference type="EMBL" id="KQ978966">
    <property type="protein sequence ID" value="KYN26897.1"/>
    <property type="molecule type" value="Genomic_DNA"/>
</dbReference>
<feature type="transmembrane region" description="Helical" evidence="10">
    <location>
        <begin position="405"/>
        <end position="424"/>
    </location>
</feature>
<accession>A0A151JLW0</accession>
<organism evidence="11 12">
    <name type="scientific">Trachymyrmex cornetzi</name>
    <dbReference type="NCBI Taxonomy" id="471704"/>
    <lineage>
        <taxon>Eukaryota</taxon>
        <taxon>Metazoa</taxon>
        <taxon>Ecdysozoa</taxon>
        <taxon>Arthropoda</taxon>
        <taxon>Hexapoda</taxon>
        <taxon>Insecta</taxon>
        <taxon>Pterygota</taxon>
        <taxon>Neoptera</taxon>
        <taxon>Endopterygota</taxon>
        <taxon>Hymenoptera</taxon>
        <taxon>Apocrita</taxon>
        <taxon>Aculeata</taxon>
        <taxon>Formicoidea</taxon>
        <taxon>Formicidae</taxon>
        <taxon>Myrmicinae</taxon>
        <taxon>Trachymyrmex</taxon>
    </lineage>
</organism>
<dbReference type="PANTHER" id="PTHR21137">
    <property type="entry name" value="ODORANT RECEPTOR"/>
    <property type="match status" value="1"/>
</dbReference>
<evidence type="ECO:0000256" key="2">
    <source>
        <dbReference type="ARBA" id="ARBA00022475"/>
    </source>
</evidence>
<evidence type="ECO:0000256" key="1">
    <source>
        <dbReference type="ARBA" id="ARBA00004651"/>
    </source>
</evidence>
<evidence type="ECO:0000313" key="12">
    <source>
        <dbReference type="Proteomes" id="UP000078492"/>
    </source>
</evidence>
<dbReference type="GO" id="GO:0005886">
    <property type="term" value="C:plasma membrane"/>
    <property type="evidence" value="ECO:0007669"/>
    <property type="project" value="UniProtKB-SubCell"/>
</dbReference>
<feature type="transmembrane region" description="Helical" evidence="10">
    <location>
        <begin position="632"/>
        <end position="654"/>
    </location>
</feature>
<dbReference type="PANTHER" id="PTHR21137:SF35">
    <property type="entry name" value="ODORANT RECEPTOR 19A-RELATED"/>
    <property type="match status" value="1"/>
</dbReference>
<evidence type="ECO:0000313" key="11">
    <source>
        <dbReference type="EMBL" id="KYN26897.1"/>
    </source>
</evidence>
<feature type="transmembrane region" description="Helical" evidence="10">
    <location>
        <begin position="176"/>
        <end position="203"/>
    </location>
</feature>
<keyword evidence="6 10" id="KW-1133">Transmembrane helix</keyword>
<proteinExistence type="predicted"/>
<feature type="transmembrane region" description="Helical" evidence="10">
    <location>
        <begin position="687"/>
        <end position="710"/>
    </location>
</feature>
<feature type="transmembrane region" description="Helical" evidence="10">
    <location>
        <begin position="32"/>
        <end position="49"/>
    </location>
</feature>
<feature type="transmembrane region" description="Helical" evidence="10">
    <location>
        <begin position="270"/>
        <end position="291"/>
    </location>
</feature>
<feature type="transmembrane region" description="Helical" evidence="10">
    <location>
        <begin position="569"/>
        <end position="589"/>
    </location>
</feature>
<evidence type="ECO:0000256" key="8">
    <source>
        <dbReference type="ARBA" id="ARBA00023170"/>
    </source>
</evidence>
<dbReference type="Proteomes" id="UP000078492">
    <property type="component" value="Unassembled WGS sequence"/>
</dbReference>
<keyword evidence="7 10" id="KW-0472">Membrane</keyword>
<evidence type="ECO:0008006" key="13">
    <source>
        <dbReference type="Google" id="ProtNLM"/>
    </source>
</evidence>
<reference evidence="11 12" key="1">
    <citation type="submission" date="2015-09" db="EMBL/GenBank/DDBJ databases">
        <title>Trachymyrmex cornetzi WGS genome.</title>
        <authorList>
            <person name="Nygaard S."/>
            <person name="Hu H."/>
            <person name="Boomsma J."/>
            <person name="Zhang G."/>
        </authorList>
    </citation>
    <scope>NUCLEOTIDE SEQUENCE [LARGE SCALE GENOMIC DNA]</scope>
    <source>
        <strain evidence="11">Tcor2-1</strain>
        <tissue evidence="11">Whole body</tissue>
    </source>
</reference>
<comment type="subcellular location">
    <subcellularLocation>
        <location evidence="1">Cell membrane</location>
        <topology evidence="1">Multi-pass membrane protein</topology>
    </subcellularLocation>
</comment>
<protein>
    <recommendedName>
        <fullName evidence="13">Odorant receptor 13a</fullName>
    </recommendedName>
</protein>
<feature type="transmembrane region" description="Helical" evidence="10">
    <location>
        <begin position="61"/>
        <end position="80"/>
    </location>
</feature>
<evidence type="ECO:0000256" key="10">
    <source>
        <dbReference type="SAM" id="Phobius"/>
    </source>
</evidence>
<feature type="transmembrane region" description="Helical" evidence="10">
    <location>
        <begin position="444"/>
        <end position="466"/>
    </location>
</feature>
<feature type="transmembrane region" description="Helical" evidence="10">
    <location>
        <begin position="345"/>
        <end position="364"/>
    </location>
</feature>
<keyword evidence="4 10" id="KW-0812">Transmembrane</keyword>
<feature type="transmembrane region" description="Helical" evidence="10">
    <location>
        <begin position="803"/>
        <end position="819"/>
    </location>
</feature>
<keyword evidence="3" id="KW-0716">Sensory transduction</keyword>
<dbReference type="AlphaFoldDB" id="A0A151JLW0"/>
<sequence length="932" mass="109225">MEHPKEYYYKFNRFLLLVSGLWPYQSKWSAHLTRAVITVFMLSSAFFQISSMFTTEVTLDFIVDGMPSLLLTLGSLSNLYSRIIHIDKFRELFERMWQDWALQKTRHEIKIMHEHAEISRLFTFYYIIMMYINIVGYNIWLFTPEILDIMSPMNESRPRRRPFNAEFFIDEEQYFYFIRFHICLVIIIMPIVYIVSSTLFLILTQHTCGMCELLGFNSMWYNAVVSQQKTLLIIMMRRFKPLILTACKFYVMSLQNFGMVRKEVNNMFQLLSLFMSNITANFIIDMIPAFMPVMGSLSQMYARVGHVDKLRDLFEHMWNDWRLQKTNYETKIMQKHAETSKLLTFYYLLMQYVAVMGYNVWLFLPDILDIISPINESRPRILPFKAEFFFFDQGRYFNLIRSHTCFVILILSLIFFAVSTLYVALTQHACGMCELLGFVGMIEFYHTIPFLMDIIGLVLAMSLALTQMLTTAGDMERVARSISVTILILIHLFISNYMGQKVTDSSLNACEKVQDKVNSDFLSETPHFFFYFLTVFIETFSKHYNFIHFNSAVSKLLNILCTTNITTDFIIDLMLDFIPTVVGLGHIYARIKRIDKLRDLFERIKDDWKLQKTSSEIKIMHKYAEMSRLFSLYYLILYIVMTVCNLQMFLPYILDVILPMNESRPKIQPFQLEFFTIEEQYPTLTHFYVFIMVNVTEIIYYANTVLCVILTQHACGMCELLGYVDSRNTSSVSKCKNKIFQVLTIGGDIDRAFRSISLAVEALLYLFISNYMAQKITDMSLNVCEKVALIYVRHQNHAAQSDAIVFSLLTIFLLTFFYSQSRSQHATNSAQFRFISSPPTTTPTVLTPSGTQEGIPLHFVQPYCRRVKADWLGYILFADYLEQIAHTYGLVKLFYNGSDFIYPYDYQLFKRCARDVLLSIQDEIGCFPVTYT</sequence>